<evidence type="ECO:0000259" key="1">
    <source>
        <dbReference type="Pfam" id="PF22950"/>
    </source>
</evidence>
<feature type="domain" description="DUF7026" evidence="1">
    <location>
        <begin position="61"/>
        <end position="107"/>
    </location>
</feature>
<protein>
    <recommendedName>
        <fullName evidence="1">DUF7026 domain-containing protein</fullName>
    </recommendedName>
</protein>
<keyword evidence="3" id="KW-1185">Reference proteome</keyword>
<dbReference type="OrthoDB" id="1920063at2759"/>
<accession>A0A2U1NYZ0</accession>
<reference evidence="2 3" key="1">
    <citation type="journal article" date="2018" name="Mol. Plant">
        <title>The genome of Artemisia annua provides insight into the evolution of Asteraceae family and artemisinin biosynthesis.</title>
        <authorList>
            <person name="Shen Q."/>
            <person name="Zhang L."/>
            <person name="Liao Z."/>
            <person name="Wang S."/>
            <person name="Yan T."/>
            <person name="Shi P."/>
            <person name="Liu M."/>
            <person name="Fu X."/>
            <person name="Pan Q."/>
            <person name="Wang Y."/>
            <person name="Lv Z."/>
            <person name="Lu X."/>
            <person name="Zhang F."/>
            <person name="Jiang W."/>
            <person name="Ma Y."/>
            <person name="Chen M."/>
            <person name="Hao X."/>
            <person name="Li L."/>
            <person name="Tang Y."/>
            <person name="Lv G."/>
            <person name="Zhou Y."/>
            <person name="Sun X."/>
            <person name="Brodelius P.E."/>
            <person name="Rose J.K.C."/>
            <person name="Tang K."/>
        </authorList>
    </citation>
    <scope>NUCLEOTIDE SEQUENCE [LARGE SCALE GENOMIC DNA]</scope>
    <source>
        <strain evidence="3">cv. Huhao1</strain>
        <tissue evidence="2">Leaf</tissue>
    </source>
</reference>
<comment type="caution">
    <text evidence="2">The sequence shown here is derived from an EMBL/GenBank/DDBJ whole genome shotgun (WGS) entry which is preliminary data.</text>
</comment>
<sequence>MALITRVHHHLNLHPQTHPFPFTKPTQKKHQISCSSSSPDELSLQLSTQIKKLKTQKLQTQEAMKKSKKLLYTELCLFLGLSQDELKRKWEKMEENDKLVLAQEFVKSDWAFNFHPLSVKSVKELVDQHLLHDNDGGMKDDNDSANNSILFSGLKKLMGFSDDNK</sequence>
<evidence type="ECO:0000313" key="3">
    <source>
        <dbReference type="Proteomes" id="UP000245207"/>
    </source>
</evidence>
<name>A0A2U1NYZ0_ARTAN</name>
<dbReference type="InterPro" id="IPR054290">
    <property type="entry name" value="DUF7026"/>
</dbReference>
<proteinExistence type="predicted"/>
<dbReference type="EMBL" id="PKPP01001953">
    <property type="protein sequence ID" value="PWA78698.1"/>
    <property type="molecule type" value="Genomic_DNA"/>
</dbReference>
<evidence type="ECO:0000313" key="2">
    <source>
        <dbReference type="EMBL" id="PWA78698.1"/>
    </source>
</evidence>
<dbReference type="Proteomes" id="UP000245207">
    <property type="component" value="Unassembled WGS sequence"/>
</dbReference>
<dbReference type="Pfam" id="PF22950">
    <property type="entry name" value="DUF7026"/>
    <property type="match status" value="1"/>
</dbReference>
<dbReference type="AlphaFoldDB" id="A0A2U1NYZ0"/>
<gene>
    <name evidence="2" type="ORF">CTI12_AA213160</name>
</gene>
<organism evidence="2 3">
    <name type="scientific">Artemisia annua</name>
    <name type="common">Sweet wormwood</name>
    <dbReference type="NCBI Taxonomy" id="35608"/>
    <lineage>
        <taxon>Eukaryota</taxon>
        <taxon>Viridiplantae</taxon>
        <taxon>Streptophyta</taxon>
        <taxon>Embryophyta</taxon>
        <taxon>Tracheophyta</taxon>
        <taxon>Spermatophyta</taxon>
        <taxon>Magnoliopsida</taxon>
        <taxon>eudicotyledons</taxon>
        <taxon>Gunneridae</taxon>
        <taxon>Pentapetalae</taxon>
        <taxon>asterids</taxon>
        <taxon>campanulids</taxon>
        <taxon>Asterales</taxon>
        <taxon>Asteraceae</taxon>
        <taxon>Asteroideae</taxon>
        <taxon>Anthemideae</taxon>
        <taxon>Artemisiinae</taxon>
        <taxon>Artemisia</taxon>
    </lineage>
</organism>